<dbReference type="Pfam" id="PF02311">
    <property type="entry name" value="AraC_binding"/>
    <property type="match status" value="1"/>
</dbReference>
<dbReference type="PROSITE" id="PS00041">
    <property type="entry name" value="HTH_ARAC_FAMILY_1"/>
    <property type="match status" value="1"/>
</dbReference>
<keyword evidence="7" id="KW-1185">Reference proteome</keyword>
<dbReference type="PROSITE" id="PS01124">
    <property type="entry name" value="HTH_ARAC_FAMILY_2"/>
    <property type="match status" value="1"/>
</dbReference>
<keyword evidence="3" id="KW-0010">Activator</keyword>
<evidence type="ECO:0000256" key="3">
    <source>
        <dbReference type="ARBA" id="ARBA00023159"/>
    </source>
</evidence>
<evidence type="ECO:0000313" key="7">
    <source>
        <dbReference type="Proteomes" id="UP000269883"/>
    </source>
</evidence>
<protein>
    <submittedName>
        <fullName evidence="6">Transcriptional regulator, AraC family</fullName>
    </submittedName>
</protein>
<evidence type="ECO:0000259" key="5">
    <source>
        <dbReference type="PROSITE" id="PS01124"/>
    </source>
</evidence>
<organism evidence="6 7">
    <name type="scientific">Desulfovibrio ferrophilus</name>
    <dbReference type="NCBI Taxonomy" id="241368"/>
    <lineage>
        <taxon>Bacteria</taxon>
        <taxon>Pseudomonadati</taxon>
        <taxon>Thermodesulfobacteriota</taxon>
        <taxon>Desulfovibrionia</taxon>
        <taxon>Desulfovibrionales</taxon>
        <taxon>Desulfovibrionaceae</taxon>
        <taxon>Desulfovibrio</taxon>
    </lineage>
</organism>
<dbReference type="InterPro" id="IPR009057">
    <property type="entry name" value="Homeodomain-like_sf"/>
</dbReference>
<evidence type="ECO:0000313" key="6">
    <source>
        <dbReference type="EMBL" id="BBD07253.1"/>
    </source>
</evidence>
<dbReference type="SUPFAM" id="SSF46689">
    <property type="entry name" value="Homeodomain-like"/>
    <property type="match status" value="2"/>
</dbReference>
<dbReference type="Proteomes" id="UP000269883">
    <property type="component" value="Chromosome"/>
</dbReference>
<evidence type="ECO:0000256" key="2">
    <source>
        <dbReference type="ARBA" id="ARBA00023125"/>
    </source>
</evidence>
<dbReference type="InterPro" id="IPR003313">
    <property type="entry name" value="AraC-bd"/>
</dbReference>
<accession>A0A2Z6AVL0</accession>
<proteinExistence type="predicted"/>
<dbReference type="InterPro" id="IPR050204">
    <property type="entry name" value="AraC_XylS_family_regulators"/>
</dbReference>
<name>A0A2Z6AVL0_9BACT</name>
<dbReference type="Pfam" id="PF12833">
    <property type="entry name" value="HTH_18"/>
    <property type="match status" value="1"/>
</dbReference>
<feature type="domain" description="HTH araC/xylS-type" evidence="5">
    <location>
        <begin position="163"/>
        <end position="260"/>
    </location>
</feature>
<evidence type="ECO:0000256" key="1">
    <source>
        <dbReference type="ARBA" id="ARBA00023015"/>
    </source>
</evidence>
<dbReference type="InterPro" id="IPR037923">
    <property type="entry name" value="HTH-like"/>
</dbReference>
<dbReference type="PANTHER" id="PTHR46796:SF2">
    <property type="entry name" value="TRANSCRIPTIONAL REGULATORY PROTEIN"/>
    <property type="match status" value="1"/>
</dbReference>
<dbReference type="SMART" id="SM00342">
    <property type="entry name" value="HTH_ARAC"/>
    <property type="match status" value="1"/>
</dbReference>
<dbReference type="GO" id="GO:0003700">
    <property type="term" value="F:DNA-binding transcription factor activity"/>
    <property type="evidence" value="ECO:0007669"/>
    <property type="project" value="InterPro"/>
</dbReference>
<gene>
    <name evidence="6" type="ORF">DFE_0527</name>
</gene>
<keyword evidence="2" id="KW-0238">DNA-binding</keyword>
<dbReference type="GO" id="GO:0043565">
    <property type="term" value="F:sequence-specific DNA binding"/>
    <property type="evidence" value="ECO:0007669"/>
    <property type="project" value="InterPro"/>
</dbReference>
<keyword evidence="1" id="KW-0805">Transcription regulation</keyword>
<dbReference type="PANTHER" id="PTHR46796">
    <property type="entry name" value="HTH-TYPE TRANSCRIPTIONAL ACTIVATOR RHAS-RELATED"/>
    <property type="match status" value="1"/>
</dbReference>
<dbReference type="Gene3D" id="1.10.10.60">
    <property type="entry name" value="Homeodomain-like"/>
    <property type="match status" value="2"/>
</dbReference>
<keyword evidence="4" id="KW-0804">Transcription</keyword>
<sequence>MPEDSIHITPVPDQKVTAVLGNHLRGHFPRHAHHSLVLGMVDSGVRRIEMGRSAFLVHPGELFVIPPQQGHRCTSENHQPHTYRVLCLPPDTVPVLKHLPTPLVESPEASELFQCYFKLIPPEPHSLPEREQIISELLLAVVTHCQPTPFPPEQQRPLHPGILAAMTAIAKTPSAEHSLDDLAQIACLSKFHLQRLFVTQTGMSPADYRLQCRISRALHLIVSGTPLTEAGLACGFADQSHFTRAFRHAVGVPPGRFLHHNPPEPSSKG</sequence>
<reference evidence="6 7" key="1">
    <citation type="journal article" date="2018" name="Sci. Adv.">
        <title>Multi-heme cytochromes provide a pathway for survival in energy-limited environments.</title>
        <authorList>
            <person name="Deng X."/>
            <person name="Dohmae N."/>
            <person name="Nealson K.H."/>
            <person name="Hashimoto K."/>
            <person name="Okamoto A."/>
        </authorList>
    </citation>
    <scope>NUCLEOTIDE SEQUENCE [LARGE SCALE GENOMIC DNA]</scope>
    <source>
        <strain evidence="6 7">IS5</strain>
    </source>
</reference>
<dbReference type="SUPFAM" id="SSF51215">
    <property type="entry name" value="Regulatory protein AraC"/>
    <property type="match status" value="1"/>
</dbReference>
<dbReference type="EMBL" id="AP017378">
    <property type="protein sequence ID" value="BBD07253.1"/>
    <property type="molecule type" value="Genomic_DNA"/>
</dbReference>
<dbReference type="InterPro" id="IPR018062">
    <property type="entry name" value="HTH_AraC-typ_CS"/>
</dbReference>
<dbReference type="InterPro" id="IPR018060">
    <property type="entry name" value="HTH_AraC"/>
</dbReference>
<dbReference type="RefSeq" id="WP_172961603.1">
    <property type="nucleotide sequence ID" value="NZ_AP017378.1"/>
</dbReference>
<dbReference type="AlphaFoldDB" id="A0A2Z6AVL0"/>
<evidence type="ECO:0000256" key="4">
    <source>
        <dbReference type="ARBA" id="ARBA00023163"/>
    </source>
</evidence>
<dbReference type="KEGG" id="dfl:DFE_0527"/>